<feature type="domain" description="Kinesin-like protein KIF6/9 C-terminal" evidence="2">
    <location>
        <begin position="2"/>
        <end position="130"/>
    </location>
</feature>
<name>A0A1Y2HYE7_9FUNG</name>
<accession>A0A1Y2HYE7</accession>
<dbReference type="Proteomes" id="UP000193411">
    <property type="component" value="Unassembled WGS sequence"/>
</dbReference>
<dbReference type="InterPro" id="IPR056524">
    <property type="entry name" value="KIF6/9_C"/>
</dbReference>
<sequence length="223" mass="24329">MYKKGAGKELATALVDNKSVLRDKKKKYNDLMTRQTDLKSRIDTLKHSIAQDRDRALQSDTAHDPQLVTIPLSDETRAKIEQVRSLKAELKATTDQVQGVRSELEYAARVVDTCRERLVREFDAWFDNVFGGPDVAVAASVSVASVGRKVGSAGVAGGMPIVPMVDLDTLDPAEHMDYLQQQRIKGEDPASFAYYAALRKNARKVKGGGNAGVVASRGVGVRV</sequence>
<feature type="coiled-coil region" evidence="1">
    <location>
        <begin position="73"/>
        <end position="103"/>
    </location>
</feature>
<dbReference type="EMBL" id="MCFL01000007">
    <property type="protein sequence ID" value="ORZ38761.1"/>
    <property type="molecule type" value="Genomic_DNA"/>
</dbReference>
<evidence type="ECO:0000256" key="1">
    <source>
        <dbReference type="SAM" id="Coils"/>
    </source>
</evidence>
<dbReference type="STRING" id="765915.A0A1Y2HYE7"/>
<keyword evidence="4" id="KW-1185">Reference proteome</keyword>
<protein>
    <recommendedName>
        <fullName evidence="2">Kinesin-like protein KIF6/9 C-terminal domain-containing protein</fullName>
    </recommendedName>
</protein>
<dbReference type="Pfam" id="PF23735">
    <property type="entry name" value="KIF9"/>
    <property type="match status" value="1"/>
</dbReference>
<proteinExistence type="predicted"/>
<dbReference type="OrthoDB" id="3176171at2759"/>
<evidence type="ECO:0000259" key="2">
    <source>
        <dbReference type="Pfam" id="PF23735"/>
    </source>
</evidence>
<evidence type="ECO:0000313" key="4">
    <source>
        <dbReference type="Proteomes" id="UP000193411"/>
    </source>
</evidence>
<keyword evidence="1" id="KW-0175">Coiled coil</keyword>
<gene>
    <name evidence="3" type="ORF">BCR44DRAFT_1281392</name>
</gene>
<reference evidence="3 4" key="1">
    <citation type="submission" date="2016-07" db="EMBL/GenBank/DDBJ databases">
        <title>Pervasive Adenine N6-methylation of Active Genes in Fungi.</title>
        <authorList>
            <consortium name="DOE Joint Genome Institute"/>
            <person name="Mondo S.J."/>
            <person name="Dannebaum R.O."/>
            <person name="Kuo R.C."/>
            <person name="Labutti K."/>
            <person name="Haridas S."/>
            <person name="Kuo A."/>
            <person name="Salamov A."/>
            <person name="Ahrendt S.R."/>
            <person name="Lipzen A."/>
            <person name="Sullivan W."/>
            <person name="Andreopoulos W.B."/>
            <person name="Clum A."/>
            <person name="Lindquist E."/>
            <person name="Daum C."/>
            <person name="Ramamoorthy G.K."/>
            <person name="Gryganskyi A."/>
            <person name="Culley D."/>
            <person name="Magnuson J.K."/>
            <person name="James T.Y."/>
            <person name="O'Malley M.A."/>
            <person name="Stajich J.E."/>
            <person name="Spatafora J.W."/>
            <person name="Visel A."/>
            <person name="Grigoriev I.V."/>
        </authorList>
    </citation>
    <scope>NUCLEOTIDE SEQUENCE [LARGE SCALE GENOMIC DNA]</scope>
    <source>
        <strain evidence="3 4">PL171</strain>
    </source>
</reference>
<evidence type="ECO:0000313" key="3">
    <source>
        <dbReference type="EMBL" id="ORZ38761.1"/>
    </source>
</evidence>
<comment type="caution">
    <text evidence="3">The sequence shown here is derived from an EMBL/GenBank/DDBJ whole genome shotgun (WGS) entry which is preliminary data.</text>
</comment>
<organism evidence="3 4">
    <name type="scientific">Catenaria anguillulae PL171</name>
    <dbReference type="NCBI Taxonomy" id="765915"/>
    <lineage>
        <taxon>Eukaryota</taxon>
        <taxon>Fungi</taxon>
        <taxon>Fungi incertae sedis</taxon>
        <taxon>Blastocladiomycota</taxon>
        <taxon>Blastocladiomycetes</taxon>
        <taxon>Blastocladiales</taxon>
        <taxon>Catenariaceae</taxon>
        <taxon>Catenaria</taxon>
    </lineage>
</organism>
<dbReference type="AlphaFoldDB" id="A0A1Y2HYE7"/>